<organism evidence="1 2">
    <name type="scientific">Roseburia hominis</name>
    <dbReference type="NCBI Taxonomy" id="301301"/>
    <lineage>
        <taxon>Bacteria</taxon>
        <taxon>Bacillati</taxon>
        <taxon>Bacillota</taxon>
        <taxon>Clostridia</taxon>
        <taxon>Lachnospirales</taxon>
        <taxon>Lachnospiraceae</taxon>
        <taxon>Roseburia</taxon>
    </lineage>
</organism>
<sequence length="94" mass="10689">MPYDFLNNNPLLADMSPEKLQFLMNFATAKKPTDIKEMMPFLLSAINSAKSNNIQFSEPETDLLFQILKQNMSAEESAKADKIMNLMKNRRSGS</sequence>
<proteinExistence type="predicted"/>
<evidence type="ECO:0000313" key="2">
    <source>
        <dbReference type="Proteomes" id="UP000266172"/>
    </source>
</evidence>
<gene>
    <name evidence="1" type="ORF">DWX93_01730</name>
</gene>
<evidence type="ECO:0000313" key="1">
    <source>
        <dbReference type="EMBL" id="RGS42081.1"/>
    </source>
</evidence>
<accession>A0A395V9U8</accession>
<comment type="caution">
    <text evidence="1">The sequence shown here is derived from an EMBL/GenBank/DDBJ whole genome shotgun (WGS) entry which is preliminary data.</text>
</comment>
<dbReference type="EMBL" id="QRVL01000001">
    <property type="protein sequence ID" value="RGS42081.1"/>
    <property type="molecule type" value="Genomic_DNA"/>
</dbReference>
<reference evidence="1 2" key="1">
    <citation type="submission" date="2018-08" db="EMBL/GenBank/DDBJ databases">
        <title>A genome reference for cultivated species of the human gut microbiota.</title>
        <authorList>
            <person name="Zou Y."/>
            <person name="Xue W."/>
            <person name="Luo G."/>
        </authorList>
    </citation>
    <scope>NUCLEOTIDE SEQUENCE [LARGE SCALE GENOMIC DNA]</scope>
    <source>
        <strain evidence="1 2">AF22-12AC</strain>
    </source>
</reference>
<dbReference type="AlphaFoldDB" id="A0A395V9U8"/>
<name>A0A395V9U8_9FIRM</name>
<protein>
    <recommendedName>
        <fullName evidence="3">GAT domain-containing protein</fullName>
    </recommendedName>
</protein>
<dbReference type="Proteomes" id="UP000266172">
    <property type="component" value="Unassembled WGS sequence"/>
</dbReference>
<dbReference type="RefSeq" id="WP_118096415.1">
    <property type="nucleotide sequence ID" value="NZ_QRVL01000001.1"/>
</dbReference>
<evidence type="ECO:0008006" key="3">
    <source>
        <dbReference type="Google" id="ProtNLM"/>
    </source>
</evidence>